<organism evidence="1 2">
    <name type="scientific">Armillaria ostoyae</name>
    <name type="common">Armillaria root rot fungus</name>
    <dbReference type="NCBI Taxonomy" id="47428"/>
    <lineage>
        <taxon>Eukaryota</taxon>
        <taxon>Fungi</taxon>
        <taxon>Dikarya</taxon>
        <taxon>Basidiomycota</taxon>
        <taxon>Agaricomycotina</taxon>
        <taxon>Agaricomycetes</taxon>
        <taxon>Agaricomycetidae</taxon>
        <taxon>Agaricales</taxon>
        <taxon>Marasmiineae</taxon>
        <taxon>Physalacriaceae</taxon>
        <taxon>Armillaria</taxon>
    </lineage>
</organism>
<evidence type="ECO:0000313" key="1">
    <source>
        <dbReference type="EMBL" id="SJK96800.1"/>
    </source>
</evidence>
<protein>
    <submittedName>
        <fullName evidence="1">Uncharacterized protein</fullName>
    </submittedName>
</protein>
<sequence length="254" mass="28559">MTQPTVFPNGRPGPVPTITIGGTRFTVVNKRLVNMLPSLSSSDQSTLIDLLAEFIKEVETNGSDPTYMRTIGVLEPTEVDTDGNKKLNILDGCSWQMAQFMRYCEPTRIDEAEPFIQTSLAQYRRFHAPEEKDVTPMLYLAASYSKQPGKEAEAERVFKEVEDSTEAWKTSLWARAHMSRMYRRIGKTAEAEEQEEHVACWFAGHLYGISPSEFKATVSDSTYSGENHILNHPAVKKIFENTMEVGPGMAIHFG</sequence>
<dbReference type="OMA" id="YCEPTRI"/>
<dbReference type="Proteomes" id="UP000219338">
    <property type="component" value="Unassembled WGS sequence"/>
</dbReference>
<dbReference type="InterPro" id="IPR011990">
    <property type="entry name" value="TPR-like_helical_dom_sf"/>
</dbReference>
<reference evidence="2" key="1">
    <citation type="journal article" date="2017" name="Nat. Ecol. Evol.">
        <title>Genome expansion and lineage-specific genetic innovations in the forest pathogenic fungi Armillaria.</title>
        <authorList>
            <person name="Sipos G."/>
            <person name="Prasanna A.N."/>
            <person name="Walter M.C."/>
            <person name="O'Connor E."/>
            <person name="Balint B."/>
            <person name="Krizsan K."/>
            <person name="Kiss B."/>
            <person name="Hess J."/>
            <person name="Varga T."/>
            <person name="Slot J."/>
            <person name="Riley R."/>
            <person name="Boka B."/>
            <person name="Rigling D."/>
            <person name="Barry K."/>
            <person name="Lee J."/>
            <person name="Mihaltcheva S."/>
            <person name="LaButti K."/>
            <person name="Lipzen A."/>
            <person name="Waldron R."/>
            <person name="Moloney N.M."/>
            <person name="Sperisen C."/>
            <person name="Kredics L."/>
            <person name="Vagvoelgyi C."/>
            <person name="Patrignani A."/>
            <person name="Fitzpatrick D."/>
            <person name="Nagy I."/>
            <person name="Doyle S."/>
            <person name="Anderson J.B."/>
            <person name="Grigoriev I.V."/>
            <person name="Gueldener U."/>
            <person name="Muensterkoetter M."/>
            <person name="Nagy L.G."/>
        </authorList>
    </citation>
    <scope>NUCLEOTIDE SEQUENCE [LARGE SCALE GENOMIC DNA]</scope>
    <source>
        <strain evidence="2">C18/9</strain>
    </source>
</reference>
<accession>A0A284QK24</accession>
<gene>
    <name evidence="1" type="ORF">ARMOST_00046</name>
</gene>
<dbReference type="AlphaFoldDB" id="A0A284QK24"/>
<dbReference type="Gene3D" id="1.25.40.10">
    <property type="entry name" value="Tetratricopeptide repeat domain"/>
    <property type="match status" value="1"/>
</dbReference>
<name>A0A284QK24_ARMOS</name>
<dbReference type="EMBL" id="FUEG01000001">
    <property type="protein sequence ID" value="SJK96800.1"/>
    <property type="molecule type" value="Genomic_DNA"/>
</dbReference>
<dbReference type="STRING" id="47428.A0A284QK24"/>
<evidence type="ECO:0000313" key="2">
    <source>
        <dbReference type="Proteomes" id="UP000219338"/>
    </source>
</evidence>
<proteinExistence type="predicted"/>
<dbReference type="OrthoDB" id="5395091at2759"/>
<keyword evidence="2" id="KW-1185">Reference proteome</keyword>